<accession>A0A2N9GFY9</accession>
<evidence type="ECO:0000313" key="1">
    <source>
        <dbReference type="EMBL" id="SPD01447.1"/>
    </source>
</evidence>
<dbReference type="AlphaFoldDB" id="A0A2N9GFY9"/>
<protein>
    <submittedName>
        <fullName evidence="1">Uncharacterized protein</fullName>
    </submittedName>
</protein>
<sequence>MSSCLRGQENCAAKIHLQPTIFCEGAGGTKVYVPCLYKVEYSSSMAAIQGVRALAMENDGGSTSSLVCIGCVLVEIGIGLEDIIVDEEGFEEGNIRIGSCGGTVAGVETFSGGGVVVGMRTGYGMGTIAGMGVMFIGEFGFGVGVVGFDEGQNRDNPWNEWHNLRRCTLGI</sequence>
<dbReference type="EMBL" id="OIVN01002201">
    <property type="protein sequence ID" value="SPD01447.1"/>
    <property type="molecule type" value="Genomic_DNA"/>
</dbReference>
<reference evidence="1" key="1">
    <citation type="submission" date="2018-02" db="EMBL/GenBank/DDBJ databases">
        <authorList>
            <person name="Cohen D.B."/>
            <person name="Kent A.D."/>
        </authorList>
    </citation>
    <scope>NUCLEOTIDE SEQUENCE</scope>
</reference>
<proteinExistence type="predicted"/>
<name>A0A2N9GFY9_FAGSY</name>
<gene>
    <name evidence="1" type="ORF">FSB_LOCUS29329</name>
</gene>
<organism evidence="1">
    <name type="scientific">Fagus sylvatica</name>
    <name type="common">Beechnut</name>
    <dbReference type="NCBI Taxonomy" id="28930"/>
    <lineage>
        <taxon>Eukaryota</taxon>
        <taxon>Viridiplantae</taxon>
        <taxon>Streptophyta</taxon>
        <taxon>Embryophyta</taxon>
        <taxon>Tracheophyta</taxon>
        <taxon>Spermatophyta</taxon>
        <taxon>Magnoliopsida</taxon>
        <taxon>eudicotyledons</taxon>
        <taxon>Gunneridae</taxon>
        <taxon>Pentapetalae</taxon>
        <taxon>rosids</taxon>
        <taxon>fabids</taxon>
        <taxon>Fagales</taxon>
        <taxon>Fagaceae</taxon>
        <taxon>Fagus</taxon>
    </lineage>
</organism>